<evidence type="ECO:0000256" key="2">
    <source>
        <dbReference type="ARBA" id="ARBA00022670"/>
    </source>
</evidence>
<feature type="binding site" evidence="8">
    <location>
        <begin position="223"/>
        <end position="225"/>
    </location>
    <ligand>
        <name>substrate</name>
    </ligand>
</feature>
<feature type="active site" description="Charge relay system" evidence="7">
    <location>
        <position position="119"/>
    </location>
</feature>
<dbReference type="GO" id="GO:0006508">
    <property type="term" value="P:proteolysis"/>
    <property type="evidence" value="ECO:0007669"/>
    <property type="project" value="UniProtKB-KW"/>
</dbReference>
<evidence type="ECO:0000313" key="12">
    <source>
        <dbReference type="Proteomes" id="UP000245168"/>
    </source>
</evidence>
<dbReference type="InterPro" id="IPR036034">
    <property type="entry name" value="PDZ_sf"/>
</dbReference>
<dbReference type="Pfam" id="PF13180">
    <property type="entry name" value="PDZ_2"/>
    <property type="match status" value="1"/>
</dbReference>
<dbReference type="Proteomes" id="UP000245168">
    <property type="component" value="Unassembled WGS sequence"/>
</dbReference>
<dbReference type="RefSeq" id="WP_109253260.1">
    <property type="nucleotide sequence ID" value="NZ_QEXV01000004.1"/>
</dbReference>
<dbReference type="Pfam" id="PF13365">
    <property type="entry name" value="Trypsin_2"/>
    <property type="match status" value="1"/>
</dbReference>
<name>A0A2U2BSR7_9PROT</name>
<evidence type="ECO:0000313" key="11">
    <source>
        <dbReference type="EMBL" id="PWE17036.1"/>
    </source>
</evidence>
<dbReference type="InterPro" id="IPR009003">
    <property type="entry name" value="Peptidase_S1_PA"/>
</dbReference>
<dbReference type="CDD" id="cd10839">
    <property type="entry name" value="cpPDZ1_DegP-like"/>
    <property type="match status" value="1"/>
</dbReference>
<protein>
    <submittedName>
        <fullName evidence="11">Protease Do</fullName>
    </submittedName>
</protein>
<feature type="chain" id="PRO_5038926312" evidence="9">
    <location>
        <begin position="28"/>
        <end position="491"/>
    </location>
</feature>
<proteinExistence type="inferred from homology"/>
<dbReference type="InterPro" id="IPR001940">
    <property type="entry name" value="Peptidase_S1C"/>
</dbReference>
<accession>A0A2U2BSR7</accession>
<dbReference type="PANTHER" id="PTHR22939">
    <property type="entry name" value="SERINE PROTEASE FAMILY S1C HTRA-RELATED"/>
    <property type="match status" value="1"/>
</dbReference>
<feature type="domain" description="PDZ" evidence="10">
    <location>
        <begin position="269"/>
        <end position="336"/>
    </location>
</feature>
<keyword evidence="4" id="KW-0677">Repeat</keyword>
<feature type="binding site" evidence="8">
    <location>
        <position position="64"/>
    </location>
    <ligand>
        <name>substrate</name>
    </ligand>
</feature>
<comment type="caution">
    <text evidence="11">The sequence shown here is derived from an EMBL/GenBank/DDBJ whole genome shotgun (WGS) entry which is preliminary data.</text>
</comment>
<evidence type="ECO:0000256" key="6">
    <source>
        <dbReference type="ARBA" id="ARBA00022825"/>
    </source>
</evidence>
<evidence type="ECO:0000256" key="5">
    <source>
        <dbReference type="ARBA" id="ARBA00022801"/>
    </source>
</evidence>
<sequence>MTRLKLISAAAVSVMAGALVVTPIASGVAVQETQTPYAAPGGAPMSFADLIEDVSPAVVSIVAEGEIDQGDLPDLSQIPPQFREFFERFGGMPDQPRERRTGGSGFFISADGLIVTNNHVVEDADEITITLADGDEISAELVGADPATDLALLRAEDRDEAYPFVTLDPDPELRVGDWVVAVGSPFGLESTATAGIISAMGRSAGPAQAYTDFLQIDAPINRGNSGGPAFDLNGNVVGVNSAIISPSGGNVGIGFAIPSNLAAEIVEQLIERGSVVRGYLGVAPQPLTADLRDSLGLPRDQQGVLLREVITDTPAAEAGLQRGDVVLEVDGEPVTDDRDLTQRIGAFAPGERVRLRILRDGEEQTVRVRLAERPSQEELANGPDAAEGDAALFGMSLRSADESEREQFDVEGDRGLIVTGVGNDSQAAEKGIRPGDLLLEAGGRDVSTVEEFRAAADEARERGRNALLVLVASQGGVRYVALQFEEESGDD</sequence>
<gene>
    <name evidence="11" type="ORF">DDZ18_10045</name>
</gene>
<feature type="active site" description="Charge relay system" evidence="7">
    <location>
        <position position="149"/>
    </location>
</feature>
<feature type="domain" description="PDZ" evidence="10">
    <location>
        <begin position="387"/>
        <end position="474"/>
    </location>
</feature>
<dbReference type="InterPro" id="IPR001478">
    <property type="entry name" value="PDZ"/>
</dbReference>
<dbReference type="PRINTS" id="PR00834">
    <property type="entry name" value="PROTEASES2C"/>
</dbReference>
<feature type="active site" description="Charge relay system" evidence="7">
    <location>
        <position position="225"/>
    </location>
</feature>
<dbReference type="GO" id="GO:0004252">
    <property type="term" value="F:serine-type endopeptidase activity"/>
    <property type="evidence" value="ECO:0007669"/>
    <property type="project" value="InterPro"/>
</dbReference>
<evidence type="ECO:0000256" key="8">
    <source>
        <dbReference type="PIRSR" id="PIRSR611782-2"/>
    </source>
</evidence>
<feature type="binding site" evidence="8">
    <location>
        <position position="119"/>
    </location>
    <ligand>
        <name>substrate</name>
    </ligand>
</feature>
<feature type="binding site" evidence="8">
    <location>
        <position position="149"/>
    </location>
    <ligand>
        <name>substrate</name>
    </ligand>
</feature>
<keyword evidence="2 11" id="KW-0645">Protease</keyword>
<feature type="signal peptide" evidence="9">
    <location>
        <begin position="1"/>
        <end position="27"/>
    </location>
</feature>
<keyword evidence="12" id="KW-1185">Reference proteome</keyword>
<dbReference type="InterPro" id="IPR011782">
    <property type="entry name" value="Pept_S1C_Do"/>
</dbReference>
<dbReference type="PROSITE" id="PS50106">
    <property type="entry name" value="PDZ"/>
    <property type="match status" value="2"/>
</dbReference>
<dbReference type="EMBL" id="QEXV01000004">
    <property type="protein sequence ID" value="PWE17036.1"/>
    <property type="molecule type" value="Genomic_DNA"/>
</dbReference>
<evidence type="ECO:0000259" key="10">
    <source>
        <dbReference type="PROSITE" id="PS50106"/>
    </source>
</evidence>
<evidence type="ECO:0000256" key="9">
    <source>
        <dbReference type="SAM" id="SignalP"/>
    </source>
</evidence>
<dbReference type="SMART" id="SM00228">
    <property type="entry name" value="PDZ"/>
    <property type="match status" value="2"/>
</dbReference>
<organism evidence="11 12">
    <name type="scientific">Marinicauda salina</name>
    <dbReference type="NCBI Taxonomy" id="2135793"/>
    <lineage>
        <taxon>Bacteria</taxon>
        <taxon>Pseudomonadati</taxon>
        <taxon>Pseudomonadota</taxon>
        <taxon>Alphaproteobacteria</taxon>
        <taxon>Maricaulales</taxon>
        <taxon>Maricaulaceae</taxon>
        <taxon>Marinicauda</taxon>
    </lineage>
</organism>
<dbReference type="OrthoDB" id="9758917at2"/>
<dbReference type="Gene3D" id="2.30.42.10">
    <property type="match status" value="2"/>
</dbReference>
<evidence type="ECO:0000256" key="3">
    <source>
        <dbReference type="ARBA" id="ARBA00022729"/>
    </source>
</evidence>
<dbReference type="Pfam" id="PF00595">
    <property type="entry name" value="PDZ"/>
    <property type="match status" value="1"/>
</dbReference>
<dbReference type="SUPFAM" id="SSF50156">
    <property type="entry name" value="PDZ domain-like"/>
    <property type="match status" value="2"/>
</dbReference>
<reference evidence="12" key="1">
    <citation type="submission" date="2018-05" db="EMBL/GenBank/DDBJ databases">
        <authorList>
            <person name="Liu B.-T."/>
        </authorList>
    </citation>
    <scope>NUCLEOTIDE SEQUENCE [LARGE SCALE GENOMIC DNA]</scope>
    <source>
        <strain evidence="12">WD6-1</strain>
    </source>
</reference>
<dbReference type="SUPFAM" id="SSF50494">
    <property type="entry name" value="Trypsin-like serine proteases"/>
    <property type="match status" value="1"/>
</dbReference>
<keyword evidence="6" id="KW-0720">Serine protease</keyword>
<dbReference type="PANTHER" id="PTHR22939:SF129">
    <property type="entry name" value="SERINE PROTEASE HTRA2, MITOCHONDRIAL"/>
    <property type="match status" value="1"/>
</dbReference>
<dbReference type="NCBIfam" id="TIGR02037">
    <property type="entry name" value="degP_htrA_DO"/>
    <property type="match status" value="1"/>
</dbReference>
<evidence type="ECO:0000256" key="7">
    <source>
        <dbReference type="PIRSR" id="PIRSR611782-1"/>
    </source>
</evidence>
<evidence type="ECO:0000256" key="4">
    <source>
        <dbReference type="ARBA" id="ARBA00022737"/>
    </source>
</evidence>
<keyword evidence="3 9" id="KW-0732">Signal</keyword>
<dbReference type="Gene3D" id="2.40.10.120">
    <property type="match status" value="1"/>
</dbReference>
<dbReference type="AlphaFoldDB" id="A0A2U2BSR7"/>
<keyword evidence="5" id="KW-0378">Hydrolase</keyword>
<comment type="similarity">
    <text evidence="1">Belongs to the peptidase S1C family.</text>
</comment>
<evidence type="ECO:0000256" key="1">
    <source>
        <dbReference type="ARBA" id="ARBA00010541"/>
    </source>
</evidence>